<keyword evidence="3" id="KW-1185">Reference proteome</keyword>
<feature type="domain" description="Serine aminopeptidase S33" evidence="1">
    <location>
        <begin position="82"/>
        <end position="160"/>
    </location>
</feature>
<proteinExistence type="predicted"/>
<dbReference type="EMBL" id="PIOC01000019">
    <property type="protein sequence ID" value="RDW17579.1"/>
    <property type="molecule type" value="Genomic_DNA"/>
</dbReference>
<evidence type="ECO:0000313" key="3">
    <source>
        <dbReference type="Proteomes" id="UP000257143"/>
    </source>
</evidence>
<dbReference type="InterPro" id="IPR029058">
    <property type="entry name" value="AB_hydrolase_fold"/>
</dbReference>
<dbReference type="SUPFAM" id="SSF53474">
    <property type="entry name" value="alpha/beta-Hydrolases"/>
    <property type="match status" value="1"/>
</dbReference>
<dbReference type="Proteomes" id="UP000257143">
    <property type="component" value="Unassembled WGS sequence"/>
</dbReference>
<accession>A0A3D8PQY9</accession>
<dbReference type="InterPro" id="IPR022742">
    <property type="entry name" value="Hydrolase_4"/>
</dbReference>
<keyword evidence="2" id="KW-0378">Hydrolase</keyword>
<dbReference type="OrthoDB" id="53505at2"/>
<evidence type="ECO:0000313" key="2">
    <source>
        <dbReference type="EMBL" id="RDW17579.1"/>
    </source>
</evidence>
<dbReference type="PANTHER" id="PTHR43329">
    <property type="entry name" value="EPOXIDE HYDROLASE"/>
    <property type="match status" value="1"/>
</dbReference>
<comment type="caution">
    <text evidence="2">The sequence shown here is derived from an EMBL/GenBank/DDBJ whole genome shotgun (WGS) entry which is preliminary data.</text>
</comment>
<reference evidence="3" key="1">
    <citation type="submission" date="2017-11" db="EMBL/GenBank/DDBJ databases">
        <authorList>
            <person name="Zhu W."/>
        </authorList>
    </citation>
    <scope>NUCLEOTIDE SEQUENCE [LARGE SCALE GENOMIC DNA]</scope>
    <source>
        <strain evidence="3">CAU 1183</strain>
    </source>
</reference>
<organism evidence="2 3">
    <name type="scientific">Oceanobacillus arenosus</name>
    <dbReference type="NCBI Taxonomy" id="1229153"/>
    <lineage>
        <taxon>Bacteria</taxon>
        <taxon>Bacillati</taxon>
        <taxon>Bacillota</taxon>
        <taxon>Bacilli</taxon>
        <taxon>Bacillales</taxon>
        <taxon>Bacillaceae</taxon>
        <taxon>Oceanobacillus</taxon>
    </lineage>
</organism>
<dbReference type="Gene3D" id="3.40.50.1820">
    <property type="entry name" value="alpha/beta hydrolase"/>
    <property type="match status" value="1"/>
</dbReference>
<evidence type="ECO:0000259" key="1">
    <source>
        <dbReference type="Pfam" id="PF12146"/>
    </source>
</evidence>
<dbReference type="AlphaFoldDB" id="A0A3D8PQY9"/>
<protein>
    <submittedName>
        <fullName evidence="2">Alpha/beta hydrolase</fullName>
    </submittedName>
</protein>
<name>A0A3D8PQY9_9BACI</name>
<dbReference type="GO" id="GO:0016787">
    <property type="term" value="F:hydrolase activity"/>
    <property type="evidence" value="ECO:0007669"/>
    <property type="project" value="UniProtKB-KW"/>
</dbReference>
<dbReference type="Pfam" id="PF12146">
    <property type="entry name" value="Hydrolase_4"/>
    <property type="match status" value="1"/>
</dbReference>
<gene>
    <name evidence="2" type="ORF">CWR48_13740</name>
</gene>
<sequence length="350" mass="40584">MEEFYLGFLSGKLDFVIDENGLSNVDRVMIGDINQTILIQAEDVTKPILLFLHGGPSMPIPGVSSKGRDYTIATNTKELVKNFMLVFWDQRGTGKSYNNHIAEETMNVSQFVADTIELTDYLRKRFVKKKIFLVGHSWGTVIGLKAASAFPEKYYSYVGISQIVNWVENDRLGLIWTKEEATRRKNMKALKELIAVGEPPWTESVEQWGVLRKWQRNFNTFTYKTEDNRYPKLLMFFWQMMQSKEYNLKDMADTFAKGFKLVYSDNFIHELSQIDFAKSTPKIAIPATFFHGRKDVHVYGKPVEDYVEALVADSGKQFVWFEKSAHAFHPDDTKEIEMRLIDELKYAERI</sequence>